<proteinExistence type="predicted"/>
<keyword evidence="2" id="KW-1185">Reference proteome</keyword>
<gene>
    <name evidence="1" type="ORF">DEO72_LG3g1507</name>
</gene>
<dbReference type="Proteomes" id="UP000501690">
    <property type="component" value="Linkage Group LG3"/>
</dbReference>
<accession>A0A4D6LEX6</accession>
<evidence type="ECO:0000313" key="1">
    <source>
        <dbReference type="EMBL" id="QCD86976.1"/>
    </source>
</evidence>
<reference evidence="1 2" key="1">
    <citation type="submission" date="2019-04" db="EMBL/GenBank/DDBJ databases">
        <title>An improved genome assembly and genetic linkage map for asparagus bean, Vigna unguiculata ssp. sesquipedialis.</title>
        <authorList>
            <person name="Xia Q."/>
            <person name="Zhang R."/>
            <person name="Dong Y."/>
        </authorList>
    </citation>
    <scope>NUCLEOTIDE SEQUENCE [LARGE SCALE GENOMIC DNA]</scope>
    <source>
        <tissue evidence="1">Leaf</tissue>
    </source>
</reference>
<sequence length="269" mass="29283">MERHGGCGVAAVAGTRAGRASGGCRSGAEAVDLVEAARMEEDGGAVTVLMVRRRRGEEVEDGCSRSLLPWRRWCVKAAVGREKKMVAPPLLQIGGGRRASLLLWWCVVVTELARSVVARVNDVRCWCENGGSAEKMERHGGCGVAAVAGTRAGRASGGCKSGAEAVDLVEVARMEEDGGAVTVLMVRRRRGEEVEDGCSRSLLPWRRWCVKAAVGREKKMVAPPLLQIGGGRRGWRRRLPWRVEGEEKIRVRVLGDEDDDVAESDWLIW</sequence>
<evidence type="ECO:0000313" key="2">
    <source>
        <dbReference type="Proteomes" id="UP000501690"/>
    </source>
</evidence>
<protein>
    <submittedName>
        <fullName evidence="1">Uncharacterized protein</fullName>
    </submittedName>
</protein>
<dbReference type="EMBL" id="CP039347">
    <property type="protein sequence ID" value="QCD86976.1"/>
    <property type="molecule type" value="Genomic_DNA"/>
</dbReference>
<name>A0A4D6LEX6_VIGUN</name>
<organism evidence="1 2">
    <name type="scientific">Vigna unguiculata</name>
    <name type="common">Cowpea</name>
    <dbReference type="NCBI Taxonomy" id="3917"/>
    <lineage>
        <taxon>Eukaryota</taxon>
        <taxon>Viridiplantae</taxon>
        <taxon>Streptophyta</taxon>
        <taxon>Embryophyta</taxon>
        <taxon>Tracheophyta</taxon>
        <taxon>Spermatophyta</taxon>
        <taxon>Magnoliopsida</taxon>
        <taxon>eudicotyledons</taxon>
        <taxon>Gunneridae</taxon>
        <taxon>Pentapetalae</taxon>
        <taxon>rosids</taxon>
        <taxon>fabids</taxon>
        <taxon>Fabales</taxon>
        <taxon>Fabaceae</taxon>
        <taxon>Papilionoideae</taxon>
        <taxon>50 kb inversion clade</taxon>
        <taxon>NPAAA clade</taxon>
        <taxon>indigoferoid/millettioid clade</taxon>
        <taxon>Phaseoleae</taxon>
        <taxon>Vigna</taxon>
    </lineage>
</organism>
<dbReference type="AlphaFoldDB" id="A0A4D6LEX6"/>